<reference evidence="2 3" key="1">
    <citation type="submission" date="2020-05" db="EMBL/GenBank/DDBJ databases">
        <title>Complete genome of Desulfobulbus oligotrophicus.</title>
        <authorList>
            <person name="Podar M."/>
        </authorList>
    </citation>
    <scope>NUCLEOTIDE SEQUENCE [LARGE SCALE GENOMIC DNA]</scope>
    <source>
        <strain evidence="2 3">Prop6</strain>
    </source>
</reference>
<dbReference type="InterPro" id="IPR002035">
    <property type="entry name" value="VWF_A"/>
</dbReference>
<dbReference type="CDD" id="cd00198">
    <property type="entry name" value="vWFA"/>
    <property type="match status" value="1"/>
</dbReference>
<dbReference type="InterPro" id="IPR036465">
    <property type="entry name" value="vWFA_dom_sf"/>
</dbReference>
<evidence type="ECO:0000313" key="2">
    <source>
        <dbReference type="EMBL" id="QQG64643.1"/>
    </source>
</evidence>
<sequence length="215" mass="23917">MKYNYSDITVVLDRSGSMGVLTSEVIGAFNTFVDEQKQVEEEATFTLVQFDDRYEVDCEAINIQEVSHLDETTYVPRGMTALFDAVGKAILSTGKRLSAMAESDRPEKVIFLIQTDGEENASKEFSLSTIKSMIRDQQEVYSWEFVFLGANIDAVSVAADIGIRRDRAMKYANNAAGLSEALCSLSTNLASFRRGKKVDMCYEESDYDAQEKAGV</sequence>
<dbReference type="Gene3D" id="3.40.50.410">
    <property type="entry name" value="von Willebrand factor, type A domain"/>
    <property type="match status" value="1"/>
</dbReference>
<evidence type="ECO:0000259" key="1">
    <source>
        <dbReference type="PROSITE" id="PS50234"/>
    </source>
</evidence>
<dbReference type="SUPFAM" id="SSF53300">
    <property type="entry name" value="vWA-like"/>
    <property type="match status" value="1"/>
</dbReference>
<proteinExistence type="predicted"/>
<name>A0A7T6APH5_9BACT</name>
<evidence type="ECO:0000313" key="3">
    <source>
        <dbReference type="Proteomes" id="UP000596092"/>
    </source>
</evidence>
<dbReference type="Proteomes" id="UP000596092">
    <property type="component" value="Chromosome"/>
</dbReference>
<feature type="domain" description="VWFA" evidence="1">
    <location>
        <begin position="7"/>
        <end position="215"/>
    </location>
</feature>
<protein>
    <submittedName>
        <fullName evidence="2">VWA domain-containing protein</fullName>
    </submittedName>
</protein>
<dbReference type="PROSITE" id="PS50234">
    <property type="entry name" value="VWFA"/>
    <property type="match status" value="1"/>
</dbReference>
<dbReference type="KEGG" id="dog:HP555_01580"/>
<organism evidence="2 3">
    <name type="scientific">Desulfobulbus oligotrophicus</name>
    <dbReference type="NCBI Taxonomy" id="1909699"/>
    <lineage>
        <taxon>Bacteria</taxon>
        <taxon>Pseudomonadati</taxon>
        <taxon>Thermodesulfobacteriota</taxon>
        <taxon>Desulfobulbia</taxon>
        <taxon>Desulfobulbales</taxon>
        <taxon>Desulfobulbaceae</taxon>
        <taxon>Desulfobulbus</taxon>
    </lineage>
</organism>
<dbReference type="EMBL" id="CP054140">
    <property type="protein sequence ID" value="QQG64643.1"/>
    <property type="molecule type" value="Genomic_DNA"/>
</dbReference>
<dbReference type="RefSeq" id="WP_199263474.1">
    <property type="nucleotide sequence ID" value="NZ_CP054140.1"/>
</dbReference>
<gene>
    <name evidence="2" type="ORF">HP555_01580</name>
</gene>
<accession>A0A7T6APH5</accession>
<keyword evidence="3" id="KW-1185">Reference proteome</keyword>
<dbReference type="Pfam" id="PF00092">
    <property type="entry name" value="VWA"/>
    <property type="match status" value="1"/>
</dbReference>
<dbReference type="AlphaFoldDB" id="A0A7T6APH5"/>